<keyword evidence="2" id="KW-1003">Cell membrane</keyword>
<keyword evidence="5" id="KW-0677">Repeat</keyword>
<evidence type="ECO:0000256" key="3">
    <source>
        <dbReference type="ARBA" id="ARBA00022614"/>
    </source>
</evidence>
<dbReference type="FunFam" id="3.80.10.10:FF:000299">
    <property type="entry name" value="Piriformospora indica-insensitive protein 2"/>
    <property type="match status" value="1"/>
</dbReference>
<feature type="non-terminal residue" evidence="8">
    <location>
        <position position="1"/>
    </location>
</feature>
<dbReference type="EMBL" id="MCGO01000168">
    <property type="protein sequence ID" value="ORY22952.1"/>
    <property type="molecule type" value="Genomic_DNA"/>
</dbReference>
<accession>A0A1Y2AKE4</accession>
<dbReference type="GO" id="GO:0005886">
    <property type="term" value="C:plasma membrane"/>
    <property type="evidence" value="ECO:0007669"/>
    <property type="project" value="UniProtKB-SubCell"/>
</dbReference>
<proteinExistence type="predicted"/>
<evidence type="ECO:0000256" key="4">
    <source>
        <dbReference type="ARBA" id="ARBA00022729"/>
    </source>
</evidence>
<name>A0A1Y2AKE4_9FUNG</name>
<evidence type="ECO:0000256" key="5">
    <source>
        <dbReference type="ARBA" id="ARBA00022737"/>
    </source>
</evidence>
<keyword evidence="6" id="KW-0472">Membrane</keyword>
<feature type="domain" description="Disease resistance R13L4/SHOC-2-like LRR" evidence="7">
    <location>
        <begin position="17"/>
        <end position="129"/>
    </location>
</feature>
<dbReference type="PANTHER" id="PTHR48059">
    <property type="entry name" value="POLYGALACTURONASE INHIBITOR 1"/>
    <property type="match status" value="1"/>
</dbReference>
<protein>
    <submittedName>
        <fullName evidence="8">L domain-like protein</fullName>
    </submittedName>
</protein>
<comment type="caution">
    <text evidence="8">The sequence shown here is derived from an EMBL/GenBank/DDBJ whole genome shotgun (WGS) entry which is preliminary data.</text>
</comment>
<evidence type="ECO:0000259" key="7">
    <source>
        <dbReference type="Pfam" id="PF23598"/>
    </source>
</evidence>
<dbReference type="AlphaFoldDB" id="A0A1Y2AKE4"/>
<evidence type="ECO:0000256" key="1">
    <source>
        <dbReference type="ARBA" id="ARBA00004236"/>
    </source>
</evidence>
<dbReference type="STRING" id="329046.A0A1Y2AKE4"/>
<dbReference type="InterPro" id="IPR055414">
    <property type="entry name" value="LRR_R13L4/SHOC2-like"/>
</dbReference>
<comment type="subcellular location">
    <subcellularLocation>
        <location evidence="1">Cell membrane</location>
    </subcellularLocation>
</comment>
<keyword evidence="9" id="KW-1185">Reference proteome</keyword>
<dbReference type="Proteomes" id="UP000193642">
    <property type="component" value="Unassembled WGS sequence"/>
</dbReference>
<keyword evidence="3" id="KW-0433">Leucine-rich repeat</keyword>
<reference evidence="8 9" key="1">
    <citation type="submission" date="2016-07" db="EMBL/GenBank/DDBJ databases">
        <title>Pervasive Adenine N6-methylation of Active Genes in Fungi.</title>
        <authorList>
            <consortium name="DOE Joint Genome Institute"/>
            <person name="Mondo S.J."/>
            <person name="Dannebaum R.O."/>
            <person name="Kuo R.C."/>
            <person name="Labutti K."/>
            <person name="Haridas S."/>
            <person name="Kuo A."/>
            <person name="Salamov A."/>
            <person name="Ahrendt S.R."/>
            <person name="Lipzen A."/>
            <person name="Sullivan W."/>
            <person name="Andreopoulos W.B."/>
            <person name="Clum A."/>
            <person name="Lindquist E."/>
            <person name="Daum C."/>
            <person name="Ramamoorthy G.K."/>
            <person name="Gryganskyi A."/>
            <person name="Culley D."/>
            <person name="Magnuson J.K."/>
            <person name="James T.Y."/>
            <person name="O'Malley M.A."/>
            <person name="Stajich J.E."/>
            <person name="Spatafora J.W."/>
            <person name="Visel A."/>
            <person name="Grigoriev I.V."/>
        </authorList>
    </citation>
    <scope>NUCLEOTIDE SEQUENCE [LARGE SCALE GENOMIC DNA]</scope>
    <source>
        <strain evidence="8 9">JEL800</strain>
    </source>
</reference>
<dbReference type="InterPro" id="IPR032675">
    <property type="entry name" value="LRR_dom_sf"/>
</dbReference>
<dbReference type="SMART" id="SM00369">
    <property type="entry name" value="LRR_TYP"/>
    <property type="match status" value="3"/>
</dbReference>
<sequence>LTVLSLPYFISGPFPEVVCELTNLTTLNLIGNNLEGSIPAGIGHLTSLQNLNLQQNSLVGPIPQEIGKLINLYHLNLENNKLTGEIPRVVGNLKRLNECWLSKNELSGPIPAEFGGLPILRTLDLKFNQLFGPIPDSISLHEKLGFLTICQGQLAHPFSHGFVDNLYSQFKCHWADGQAFHLEERTVEGSDATLFYAIMRPHAEKGPFTHIYKLKKESEE</sequence>
<dbReference type="InterPro" id="IPR003591">
    <property type="entry name" value="Leu-rich_rpt_typical-subtyp"/>
</dbReference>
<organism evidence="8 9">
    <name type="scientific">Rhizoclosmatium globosum</name>
    <dbReference type="NCBI Taxonomy" id="329046"/>
    <lineage>
        <taxon>Eukaryota</taxon>
        <taxon>Fungi</taxon>
        <taxon>Fungi incertae sedis</taxon>
        <taxon>Chytridiomycota</taxon>
        <taxon>Chytridiomycota incertae sedis</taxon>
        <taxon>Chytridiomycetes</taxon>
        <taxon>Chytridiales</taxon>
        <taxon>Chytriomycetaceae</taxon>
        <taxon>Rhizoclosmatium</taxon>
    </lineage>
</organism>
<dbReference type="InterPro" id="IPR051848">
    <property type="entry name" value="PGIP"/>
</dbReference>
<dbReference type="Gene3D" id="3.80.10.10">
    <property type="entry name" value="Ribonuclease Inhibitor"/>
    <property type="match status" value="1"/>
</dbReference>
<gene>
    <name evidence="8" type="ORF">BCR33DRAFT_670125</name>
</gene>
<dbReference type="OrthoDB" id="676979at2759"/>
<dbReference type="SUPFAM" id="SSF52058">
    <property type="entry name" value="L domain-like"/>
    <property type="match status" value="1"/>
</dbReference>
<evidence type="ECO:0000256" key="2">
    <source>
        <dbReference type="ARBA" id="ARBA00022475"/>
    </source>
</evidence>
<evidence type="ECO:0000313" key="9">
    <source>
        <dbReference type="Proteomes" id="UP000193642"/>
    </source>
</evidence>
<dbReference type="PANTHER" id="PTHR48059:SF30">
    <property type="entry name" value="OS06G0587000 PROTEIN"/>
    <property type="match status" value="1"/>
</dbReference>
<dbReference type="Pfam" id="PF23598">
    <property type="entry name" value="LRR_14"/>
    <property type="match status" value="1"/>
</dbReference>
<evidence type="ECO:0000313" key="8">
    <source>
        <dbReference type="EMBL" id="ORY22952.1"/>
    </source>
</evidence>
<keyword evidence="4" id="KW-0732">Signal</keyword>
<evidence type="ECO:0000256" key="6">
    <source>
        <dbReference type="ARBA" id="ARBA00023136"/>
    </source>
</evidence>